<reference evidence="1 2" key="1">
    <citation type="submission" date="2019-09" db="EMBL/GenBank/DDBJ databases">
        <title>Nocardioides panacisoli sp. nov., isolated from the soil of a ginseng field.</title>
        <authorList>
            <person name="Cho C."/>
        </authorList>
    </citation>
    <scope>NUCLEOTIDE SEQUENCE [LARGE SCALE GENOMIC DNA]</scope>
    <source>
        <strain evidence="1 2">BN130099</strain>
    </source>
</reference>
<accession>A0A5B1LFS1</accession>
<organism evidence="1 2">
    <name type="scientific">Nocardioides humilatus</name>
    <dbReference type="NCBI Taxonomy" id="2607660"/>
    <lineage>
        <taxon>Bacteria</taxon>
        <taxon>Bacillati</taxon>
        <taxon>Actinomycetota</taxon>
        <taxon>Actinomycetes</taxon>
        <taxon>Propionibacteriales</taxon>
        <taxon>Nocardioidaceae</taxon>
        <taxon>Nocardioides</taxon>
    </lineage>
</organism>
<dbReference type="EMBL" id="VUJV01000003">
    <property type="protein sequence ID" value="KAA1419184.1"/>
    <property type="molecule type" value="Genomic_DNA"/>
</dbReference>
<evidence type="ECO:0000313" key="1">
    <source>
        <dbReference type="EMBL" id="KAA1419184.1"/>
    </source>
</evidence>
<dbReference type="Proteomes" id="UP000325003">
    <property type="component" value="Unassembled WGS sequence"/>
</dbReference>
<dbReference type="AlphaFoldDB" id="A0A5B1LFS1"/>
<protein>
    <submittedName>
        <fullName evidence="1">Uncharacterized protein</fullName>
    </submittedName>
</protein>
<name>A0A5B1LFS1_9ACTN</name>
<dbReference type="RefSeq" id="WP_188113450.1">
    <property type="nucleotide sequence ID" value="NZ_VUJV01000003.1"/>
</dbReference>
<evidence type="ECO:0000313" key="2">
    <source>
        <dbReference type="Proteomes" id="UP000325003"/>
    </source>
</evidence>
<proteinExistence type="predicted"/>
<gene>
    <name evidence="1" type="ORF">F0U44_12085</name>
</gene>
<comment type="caution">
    <text evidence="1">The sequence shown here is derived from an EMBL/GenBank/DDBJ whole genome shotgun (WGS) entry which is preliminary data.</text>
</comment>
<keyword evidence="2" id="KW-1185">Reference proteome</keyword>
<reference evidence="1 2" key="2">
    <citation type="submission" date="2019-09" db="EMBL/GenBank/DDBJ databases">
        <authorList>
            <person name="Jin C."/>
        </authorList>
    </citation>
    <scope>NUCLEOTIDE SEQUENCE [LARGE SCALE GENOMIC DNA]</scope>
    <source>
        <strain evidence="1 2">BN130099</strain>
    </source>
</reference>
<sequence>MGDLGILKRRPSGWTPARVYGLQHRTRERNPNDEKTAVELEVEWEVHVEGGEPYRFVDARRAPVWVDGRHVGAGKKWYSVRPRRTYGLMPAVGIPCFVDPKDPHGLWIDWDTGYELHVPAWEAHTAGAPDRRVEAKEERRHENEAVVARAEAMPQPPDVSALRDVQRIYALGVTAPATVTSAADTGRAVSGVPVWRFEVELDGGRRVAFDQAVPPQSLKRYPVGAAITVYLDPEDDDGVALG</sequence>